<reference evidence="2" key="1">
    <citation type="journal article" date="2021" name="Genome Biol. Evol.">
        <title>A High-Quality Reference Genome for a Parasitic Bivalve with Doubly Uniparental Inheritance (Bivalvia: Unionida).</title>
        <authorList>
            <person name="Smith C.H."/>
        </authorList>
    </citation>
    <scope>NUCLEOTIDE SEQUENCE</scope>
    <source>
        <strain evidence="2">CHS0354</strain>
    </source>
</reference>
<accession>A0AAE0T6K2</accession>
<evidence type="ECO:0000313" key="3">
    <source>
        <dbReference type="Proteomes" id="UP001195483"/>
    </source>
</evidence>
<protein>
    <recommendedName>
        <fullName evidence="1">Transglycosylase SLT domain-containing protein</fullName>
    </recommendedName>
</protein>
<dbReference type="AlphaFoldDB" id="A0AAE0T6K2"/>
<dbReference type="Gene3D" id="1.10.530.10">
    <property type="match status" value="1"/>
</dbReference>
<organism evidence="2 3">
    <name type="scientific">Potamilus streckersoni</name>
    <dbReference type="NCBI Taxonomy" id="2493646"/>
    <lineage>
        <taxon>Eukaryota</taxon>
        <taxon>Metazoa</taxon>
        <taxon>Spiralia</taxon>
        <taxon>Lophotrochozoa</taxon>
        <taxon>Mollusca</taxon>
        <taxon>Bivalvia</taxon>
        <taxon>Autobranchia</taxon>
        <taxon>Heteroconchia</taxon>
        <taxon>Palaeoheterodonta</taxon>
        <taxon>Unionida</taxon>
        <taxon>Unionoidea</taxon>
        <taxon>Unionidae</taxon>
        <taxon>Ambleminae</taxon>
        <taxon>Lampsilini</taxon>
        <taxon>Potamilus</taxon>
    </lineage>
</organism>
<evidence type="ECO:0000259" key="1">
    <source>
        <dbReference type="Pfam" id="PF01464"/>
    </source>
</evidence>
<dbReference type="SUPFAM" id="SSF53955">
    <property type="entry name" value="Lysozyme-like"/>
    <property type="match status" value="1"/>
</dbReference>
<dbReference type="Pfam" id="PF01464">
    <property type="entry name" value="SLT"/>
    <property type="match status" value="1"/>
</dbReference>
<dbReference type="EMBL" id="JAEAOA010000085">
    <property type="protein sequence ID" value="KAK3604775.1"/>
    <property type="molecule type" value="Genomic_DNA"/>
</dbReference>
<feature type="domain" description="Transglycosylase SLT" evidence="1">
    <location>
        <begin position="335"/>
        <end position="433"/>
    </location>
</feature>
<dbReference type="Proteomes" id="UP001195483">
    <property type="component" value="Unassembled WGS sequence"/>
</dbReference>
<sequence>MEVVMLTKHHIELIGSKEHFQLKWDSTKRILSLFDAIGDEYENNDTLFDMIKHARDGSIRTTRGEDHYGFPYILLDVPCAISKQRIFLIRVMCWFGNGLYCSLIVKDSRDEMRACMELMKNHIDVLVENELWVSLTDCWAYWDRELITRDNFESALSRVCENGFFWGSGFIVASESDSAKIENNRIGGLRSNTKSYLVEDSDVLIRLVQLVNEDTFEVKRKLEDASDILLRMLESSHQSLDTASIIGIAVKLIKKYHTSIGDVSFINNESNLAKIRDYVSGKLRNHVEDSLHDIVLPKTEIPLYADKHVKKFIKNYVTGERENFQEYLLRAEFRMPREIIYLSIIESGVNPKARSVANARGAWQFMKSTGQLYGLYGNQWFDERCDLGKATQRSMQMLRELYNHFGDWHLALTAYNAGPGKVRRAIRYSRSKDLFRIARYLKRESREYVPRYVAASIIASFPEMFGFKPIRFHKPLETDTLRVDGMIAFDVLEKYTGISKDVLHFMNPEIMTDSTPPAYRHYPLKIPARDKALADAGLAAIPDSLITYCLPYKLKSNATINDVLKKNNLDVKRKSDIMRLNNLSSERLRSGQVLIFRVEKEKYINYQHDLTYLNDSRKERRVRRRWLKSRNVISKPGKTLKLVTLRNEEQKK</sequence>
<keyword evidence="3" id="KW-1185">Reference proteome</keyword>
<dbReference type="InterPro" id="IPR023346">
    <property type="entry name" value="Lysozyme-like_dom_sf"/>
</dbReference>
<dbReference type="InterPro" id="IPR008258">
    <property type="entry name" value="Transglycosylase_SLT_dom_1"/>
</dbReference>
<name>A0AAE0T6K2_9BIVA</name>
<dbReference type="PANTHER" id="PTHR37423:SF2">
    <property type="entry name" value="MEMBRANE-BOUND LYTIC MUREIN TRANSGLYCOSYLASE C"/>
    <property type="match status" value="1"/>
</dbReference>
<comment type="caution">
    <text evidence="2">The sequence shown here is derived from an EMBL/GenBank/DDBJ whole genome shotgun (WGS) entry which is preliminary data.</text>
</comment>
<gene>
    <name evidence="2" type="ORF">CHS0354_000433</name>
</gene>
<dbReference type="CDD" id="cd16894">
    <property type="entry name" value="MltD-like"/>
    <property type="match status" value="1"/>
</dbReference>
<dbReference type="PANTHER" id="PTHR37423">
    <property type="entry name" value="SOLUBLE LYTIC MUREIN TRANSGLYCOSYLASE-RELATED"/>
    <property type="match status" value="1"/>
</dbReference>
<proteinExistence type="predicted"/>
<reference evidence="2" key="3">
    <citation type="submission" date="2023-05" db="EMBL/GenBank/DDBJ databases">
        <authorList>
            <person name="Smith C.H."/>
        </authorList>
    </citation>
    <scope>NUCLEOTIDE SEQUENCE</scope>
    <source>
        <strain evidence="2">CHS0354</strain>
        <tissue evidence="2">Mantle</tissue>
    </source>
</reference>
<evidence type="ECO:0000313" key="2">
    <source>
        <dbReference type="EMBL" id="KAK3604775.1"/>
    </source>
</evidence>
<reference evidence="2" key="2">
    <citation type="journal article" date="2021" name="Genome Biol. Evol.">
        <title>Developing a high-quality reference genome for a parasitic bivalve with doubly uniparental inheritance (Bivalvia: Unionida).</title>
        <authorList>
            <person name="Smith C.H."/>
        </authorList>
    </citation>
    <scope>NUCLEOTIDE SEQUENCE</scope>
    <source>
        <strain evidence="2">CHS0354</strain>
        <tissue evidence="2">Mantle</tissue>
    </source>
</reference>